<evidence type="ECO:0000313" key="1">
    <source>
        <dbReference type="EMBL" id="QHN42504.1"/>
    </source>
</evidence>
<dbReference type="Proteomes" id="UP001059824">
    <property type="component" value="Chromosome"/>
</dbReference>
<gene>
    <name evidence="1" type="ORF">GII36_01410</name>
</gene>
<sequence length="76" mass="8150">MIAKKITRVAAEELLGGTLTGKLQFLAKHNGGFAKTFRDVVVLGIAALHAKLWPDSVATQPLNPEDPGFHSSHVTM</sequence>
<reference evidence="1" key="1">
    <citation type="journal article" date="2021" name="Nat. Microbiol.">
        <title>Cocultivation of an ultrasmall environmental parasitic bacterium with lytic ability against bacteria associated with wastewater foams.</title>
        <authorList>
            <person name="Batinovic S."/>
            <person name="Rose J.J.A."/>
            <person name="Ratcliffe J."/>
            <person name="Seviour R.J."/>
            <person name="Petrovski S."/>
        </authorList>
    </citation>
    <scope>NUCLEOTIDE SEQUENCE</scope>
    <source>
        <strain evidence="1">JR1</strain>
    </source>
</reference>
<name>A0A857MIW0_9BACT</name>
<dbReference type="EMBL" id="CP045921">
    <property type="protein sequence ID" value="QHN42504.1"/>
    <property type="molecule type" value="Genomic_DNA"/>
</dbReference>
<keyword evidence="2" id="KW-1185">Reference proteome</keyword>
<accession>A0A857MIW0</accession>
<dbReference type="RefSeq" id="WP_260763870.1">
    <property type="nucleotide sequence ID" value="NZ_CP045921.1"/>
</dbReference>
<proteinExistence type="predicted"/>
<protein>
    <submittedName>
        <fullName evidence="1">Uncharacterized protein</fullName>
    </submittedName>
</protein>
<dbReference type="KEGG" id="mama:GII36_01410"/>
<evidence type="ECO:0000313" key="2">
    <source>
        <dbReference type="Proteomes" id="UP001059824"/>
    </source>
</evidence>
<dbReference type="AlphaFoldDB" id="A0A857MIW0"/>
<organism evidence="1 2">
    <name type="scientific">Candidatus Mycosynbacter amalyticus</name>
    <dbReference type="NCBI Taxonomy" id="2665156"/>
    <lineage>
        <taxon>Bacteria</taxon>
        <taxon>Candidatus Saccharimonadota</taxon>
        <taxon>Candidatus Saccharimonadota incertae sedis</taxon>
        <taxon>Candidatus Mycosynbacter</taxon>
    </lineage>
</organism>